<dbReference type="GO" id="GO:0030479">
    <property type="term" value="C:actin cortical patch"/>
    <property type="evidence" value="ECO:0007669"/>
    <property type="project" value="TreeGrafter"/>
</dbReference>
<feature type="domain" description="SH3" evidence="3">
    <location>
        <begin position="338"/>
        <end position="396"/>
    </location>
</feature>
<dbReference type="InterPro" id="IPR027267">
    <property type="entry name" value="AH/BAR_dom_sf"/>
</dbReference>
<proteinExistence type="predicted"/>
<dbReference type="RefSeq" id="XP_049182576.1">
    <property type="nucleotide sequence ID" value="XM_049325772.1"/>
</dbReference>
<dbReference type="GO" id="GO:0043332">
    <property type="term" value="C:mating projection tip"/>
    <property type="evidence" value="ECO:0007669"/>
    <property type="project" value="TreeGrafter"/>
</dbReference>
<dbReference type="InterPro" id="IPR001452">
    <property type="entry name" value="SH3_domain"/>
</dbReference>
<keyword evidence="5" id="KW-1185">Reference proteome</keyword>
<dbReference type="EMBL" id="JAHUZD010000021">
    <property type="protein sequence ID" value="KAI3406831.2"/>
    <property type="molecule type" value="Genomic_DNA"/>
</dbReference>
<dbReference type="AlphaFoldDB" id="A0AAI9T0W8"/>
<dbReference type="InterPro" id="IPR036028">
    <property type="entry name" value="SH3-like_dom_sf"/>
</dbReference>
<dbReference type="GO" id="GO:0008289">
    <property type="term" value="F:lipid binding"/>
    <property type="evidence" value="ECO:0007669"/>
    <property type="project" value="TreeGrafter"/>
</dbReference>
<dbReference type="Gene3D" id="2.30.30.40">
    <property type="entry name" value="SH3 Domains"/>
    <property type="match status" value="1"/>
</dbReference>
<dbReference type="GO" id="GO:0051666">
    <property type="term" value="P:actin cortical patch localization"/>
    <property type="evidence" value="ECO:0007669"/>
    <property type="project" value="InterPro"/>
</dbReference>
<evidence type="ECO:0000259" key="3">
    <source>
        <dbReference type="PROSITE" id="PS50002"/>
    </source>
</evidence>
<dbReference type="GO" id="GO:0030447">
    <property type="term" value="P:filamentous growth"/>
    <property type="evidence" value="ECO:0007669"/>
    <property type="project" value="UniProtKB-ARBA"/>
</dbReference>
<dbReference type="SUPFAM" id="SSF103657">
    <property type="entry name" value="BAR/IMD domain-like"/>
    <property type="match status" value="1"/>
</dbReference>
<dbReference type="GeneID" id="73378053"/>
<organism evidence="4 5">
    <name type="scientific">Candida oxycetoniae</name>
    <dbReference type="NCBI Taxonomy" id="497107"/>
    <lineage>
        <taxon>Eukaryota</taxon>
        <taxon>Fungi</taxon>
        <taxon>Dikarya</taxon>
        <taxon>Ascomycota</taxon>
        <taxon>Saccharomycotina</taxon>
        <taxon>Pichiomycetes</taxon>
        <taxon>Debaryomycetaceae</taxon>
        <taxon>Candida/Lodderomyces clade</taxon>
        <taxon>Candida</taxon>
    </lineage>
</organism>
<dbReference type="PANTHER" id="PTHR47174">
    <property type="entry name" value="BRIDGING INTEGRATOR 3"/>
    <property type="match status" value="1"/>
</dbReference>
<evidence type="ECO:0000313" key="4">
    <source>
        <dbReference type="EMBL" id="KAI3406831.2"/>
    </source>
</evidence>
<dbReference type="Proteomes" id="UP001202479">
    <property type="component" value="Unassembled WGS sequence"/>
</dbReference>
<dbReference type="Pfam" id="PF03114">
    <property type="entry name" value="BAR"/>
    <property type="match status" value="1"/>
</dbReference>
<name>A0AAI9T0W8_9ASCO</name>
<evidence type="ECO:0000313" key="5">
    <source>
        <dbReference type="Proteomes" id="UP001202479"/>
    </source>
</evidence>
<evidence type="ECO:0000256" key="2">
    <source>
        <dbReference type="PROSITE-ProRule" id="PRU00192"/>
    </source>
</evidence>
<dbReference type="PROSITE" id="PS50002">
    <property type="entry name" value="SH3"/>
    <property type="match status" value="1"/>
</dbReference>
<dbReference type="GO" id="GO:1990528">
    <property type="term" value="C:Rvs161p-Rvs167p complex"/>
    <property type="evidence" value="ECO:0007669"/>
    <property type="project" value="TreeGrafter"/>
</dbReference>
<keyword evidence="1 2" id="KW-0728">SH3 domain</keyword>
<sequence length="399" mass="45431">MNNEINKLTTQVSKKWKLVDEKLKPTQFDWNKIKRTPQFLKQKIKFAGGSYTVDEEFNALEFVVKQQDDALKKVLESLKLFCESMGEVVQESIGVSEGFHNLIDPYSNFKKDSETMNDAYDLWANMIKYKHLMQKIDMSGEIDAVVNGSMKRLETLSSTILKNVFKKIRDRQYALLDYDKIYNEHDSLIVKQEQGMEQLSLKQSNQIFTLERKLAEYKVKYDNLNELLKRELPGFIQLMQKVIELATVDAYLLHLIFCYKMIAELRKSSYELPQSIDKLVNWSDARYEVLGAKIQDLTIFRPKIYDIESGVAAAASTTAKGGGGGGEREGGTAAASGTVLGSCIALYNFEGQETGDLSFKKNDRITLLEKDGDWWKGKINGRFGTFPSNYVTESVSVIL</sequence>
<dbReference type="InterPro" id="IPR046982">
    <property type="entry name" value="BIN3/RVS161-like"/>
</dbReference>
<dbReference type="GO" id="GO:0006897">
    <property type="term" value="P:endocytosis"/>
    <property type="evidence" value="ECO:0007669"/>
    <property type="project" value="InterPro"/>
</dbReference>
<dbReference type="GO" id="GO:0097320">
    <property type="term" value="P:plasma membrane tubulation"/>
    <property type="evidence" value="ECO:0007669"/>
    <property type="project" value="TreeGrafter"/>
</dbReference>
<protein>
    <recommendedName>
        <fullName evidence="3">SH3 domain-containing protein</fullName>
    </recommendedName>
</protein>
<dbReference type="SUPFAM" id="SSF50044">
    <property type="entry name" value="SH3-domain"/>
    <property type="match status" value="1"/>
</dbReference>
<reference evidence="4" key="1">
    <citation type="journal article" date="2022" name="DNA Res.">
        <title>Genome analysis of five recently described species of the CUG-Ser clade uncovers Candida theae as a new hybrid lineage with pathogenic potential in the Candida parapsilosis species complex.</title>
        <authorList>
            <person name="Mixao V."/>
            <person name="Del Olmo V."/>
            <person name="Hegedusova E."/>
            <person name="Saus E."/>
            <person name="Pryszcz L."/>
            <person name="Cillingova A."/>
            <person name="Nosek J."/>
            <person name="Gabaldon T."/>
        </authorList>
    </citation>
    <scope>NUCLEOTIDE SEQUENCE</scope>
    <source>
        <strain evidence="4">CBS 10844</strain>
    </source>
</reference>
<comment type="caution">
    <text evidence="4">The sequence shown here is derived from an EMBL/GenBank/DDBJ whole genome shotgun (WGS) entry which is preliminary data.</text>
</comment>
<dbReference type="Pfam" id="PF00018">
    <property type="entry name" value="SH3_1"/>
    <property type="match status" value="1"/>
</dbReference>
<dbReference type="Gene3D" id="1.20.1270.60">
    <property type="entry name" value="Arfaptin homology (AH) domain/BAR domain"/>
    <property type="match status" value="1"/>
</dbReference>
<dbReference type="GO" id="GO:0031097">
    <property type="term" value="C:medial cortex"/>
    <property type="evidence" value="ECO:0007669"/>
    <property type="project" value="TreeGrafter"/>
</dbReference>
<gene>
    <name evidence="4" type="ORF">KGF56_000436</name>
</gene>
<dbReference type="InterPro" id="IPR004148">
    <property type="entry name" value="BAR_dom"/>
</dbReference>
<accession>A0AAI9T0W8</accession>
<evidence type="ECO:0000256" key="1">
    <source>
        <dbReference type="ARBA" id="ARBA00022443"/>
    </source>
</evidence>
<dbReference type="PANTHER" id="PTHR47174:SF1">
    <property type="entry name" value="REDUCED VIABILITY UPON STARVATION PROTEIN 167"/>
    <property type="match status" value="1"/>
</dbReference>
<dbReference type="FunFam" id="2.30.30.40:FF:000072">
    <property type="entry name" value="Unconventional Myosin IB"/>
    <property type="match status" value="1"/>
</dbReference>
<dbReference type="SMART" id="SM00326">
    <property type="entry name" value="SH3"/>
    <property type="match status" value="1"/>
</dbReference>
<dbReference type="PRINTS" id="PR00452">
    <property type="entry name" value="SH3DOMAIN"/>
</dbReference>